<evidence type="ECO:0000313" key="2">
    <source>
        <dbReference type="EMBL" id="BDE05360.1"/>
    </source>
</evidence>
<keyword evidence="2" id="KW-0378">Hydrolase</keyword>
<dbReference type="RefSeq" id="WP_317996407.1">
    <property type="nucleotide sequence ID" value="NZ_AP025523.1"/>
</dbReference>
<dbReference type="NCBIfam" id="TIGR00587">
    <property type="entry name" value="nfo"/>
    <property type="match status" value="1"/>
</dbReference>
<dbReference type="Proteomes" id="UP001317532">
    <property type="component" value="Chromosome"/>
</dbReference>
<keyword evidence="2" id="KW-0540">Nuclease</keyword>
<dbReference type="InterPro" id="IPR001719">
    <property type="entry name" value="AP_endonuc_2"/>
</dbReference>
<dbReference type="AlphaFoldDB" id="A0AAN1XTE1"/>
<evidence type="ECO:0000259" key="1">
    <source>
        <dbReference type="Pfam" id="PF01261"/>
    </source>
</evidence>
<dbReference type="GO" id="GO:0006284">
    <property type="term" value="P:base-excision repair"/>
    <property type="evidence" value="ECO:0007669"/>
    <property type="project" value="TreeGrafter"/>
</dbReference>
<dbReference type="PANTHER" id="PTHR21445:SF0">
    <property type="entry name" value="APURINIC-APYRIMIDINIC ENDONUCLEASE"/>
    <property type="match status" value="1"/>
</dbReference>
<dbReference type="GO" id="GO:0003906">
    <property type="term" value="F:DNA-(apurinic or apyrimidinic site) endonuclease activity"/>
    <property type="evidence" value="ECO:0007669"/>
    <property type="project" value="TreeGrafter"/>
</dbReference>
<dbReference type="GO" id="GO:0008081">
    <property type="term" value="F:phosphoric diester hydrolase activity"/>
    <property type="evidence" value="ECO:0007669"/>
    <property type="project" value="TreeGrafter"/>
</dbReference>
<sequence>MRIGFHVRVGGGYDAAVAYATKHGCSSLQFFSGNPKTYRIGAIDAPALAKFAAARTAAGVTPVAIHTSYLINLATDDPKIANGSLRLLKNDLAVAAAGDVAYVNTHLGSYGKRDRKEGFAAVVAALEDALEGIAPQVSLVMENSAGAGALCGGTMEELGALVRAVGHPNLRVCIDTAHTWAAGYAIDTPDGVAAFFDHVEREIGLERIVMFHFNDTEIELGGHRDRHWHIGEGRIGIAGFRAIVAHPGVQGKVAILETPGEEGDDARNIAALRTVLEGVGA</sequence>
<dbReference type="InterPro" id="IPR013022">
    <property type="entry name" value="Xyl_isomerase-like_TIM-brl"/>
</dbReference>
<dbReference type="KEGG" id="vab:WPS_06360"/>
<protein>
    <submittedName>
        <fullName evidence="2">Endonuclease 4</fullName>
    </submittedName>
</protein>
<dbReference type="GO" id="GO:0008270">
    <property type="term" value="F:zinc ion binding"/>
    <property type="evidence" value="ECO:0007669"/>
    <property type="project" value="InterPro"/>
</dbReference>
<dbReference type="PANTHER" id="PTHR21445">
    <property type="entry name" value="ENDONUCLEASE IV ENDODEOXYRIBONUCLEASE IV"/>
    <property type="match status" value="1"/>
</dbReference>
<dbReference type="EMBL" id="AP025523">
    <property type="protein sequence ID" value="BDE05360.1"/>
    <property type="molecule type" value="Genomic_DNA"/>
</dbReference>
<proteinExistence type="predicted"/>
<evidence type="ECO:0000313" key="3">
    <source>
        <dbReference type="Proteomes" id="UP001317532"/>
    </source>
</evidence>
<dbReference type="PROSITE" id="PS51432">
    <property type="entry name" value="AP_NUCLEASE_F2_4"/>
    <property type="match status" value="1"/>
</dbReference>
<dbReference type="SMART" id="SM00518">
    <property type="entry name" value="AP2Ec"/>
    <property type="match status" value="1"/>
</dbReference>
<keyword evidence="3" id="KW-1185">Reference proteome</keyword>
<gene>
    <name evidence="2" type="primary">nfo</name>
    <name evidence="2" type="ORF">WPS_06360</name>
</gene>
<reference evidence="2 3" key="1">
    <citation type="journal article" date="2022" name="ISME Commun">
        <title>Vulcanimicrobium alpinus gen. nov. sp. nov., the first cultivated representative of the candidate phylum 'Eremiobacterota', is a metabolically versatile aerobic anoxygenic phototroph.</title>
        <authorList>
            <person name="Yabe S."/>
            <person name="Muto K."/>
            <person name="Abe K."/>
            <person name="Yokota A."/>
            <person name="Staudigel H."/>
            <person name="Tebo B.M."/>
        </authorList>
    </citation>
    <scope>NUCLEOTIDE SEQUENCE [LARGE SCALE GENOMIC DNA]</scope>
    <source>
        <strain evidence="2 3">WC8-2</strain>
    </source>
</reference>
<dbReference type="CDD" id="cd00019">
    <property type="entry name" value="AP2Ec"/>
    <property type="match status" value="1"/>
</dbReference>
<name>A0AAN1XTE1_UNVUL</name>
<accession>A0AAN1XTE1</accession>
<dbReference type="InterPro" id="IPR036237">
    <property type="entry name" value="Xyl_isomerase-like_sf"/>
</dbReference>
<dbReference type="Pfam" id="PF01261">
    <property type="entry name" value="AP_endonuc_2"/>
    <property type="match status" value="1"/>
</dbReference>
<feature type="domain" description="Xylose isomerase-like TIM barrel" evidence="1">
    <location>
        <begin position="18"/>
        <end position="268"/>
    </location>
</feature>
<dbReference type="SUPFAM" id="SSF51658">
    <property type="entry name" value="Xylose isomerase-like"/>
    <property type="match status" value="1"/>
</dbReference>
<keyword evidence="2" id="KW-0255">Endonuclease</keyword>
<organism evidence="2 3">
    <name type="scientific">Vulcanimicrobium alpinum</name>
    <dbReference type="NCBI Taxonomy" id="3016050"/>
    <lineage>
        <taxon>Bacteria</taxon>
        <taxon>Bacillati</taxon>
        <taxon>Vulcanimicrobiota</taxon>
        <taxon>Vulcanimicrobiia</taxon>
        <taxon>Vulcanimicrobiales</taxon>
        <taxon>Vulcanimicrobiaceae</taxon>
        <taxon>Vulcanimicrobium</taxon>
    </lineage>
</organism>
<dbReference type="GO" id="GO:0003677">
    <property type="term" value="F:DNA binding"/>
    <property type="evidence" value="ECO:0007669"/>
    <property type="project" value="InterPro"/>
</dbReference>
<dbReference type="Gene3D" id="3.20.20.150">
    <property type="entry name" value="Divalent-metal-dependent TIM barrel enzymes"/>
    <property type="match status" value="1"/>
</dbReference>